<feature type="transmembrane region" description="Helical" evidence="1">
    <location>
        <begin position="221"/>
        <end position="242"/>
    </location>
</feature>
<organism evidence="2 3">
    <name type="scientific">Kutzneria buriramensis</name>
    <dbReference type="NCBI Taxonomy" id="1045776"/>
    <lineage>
        <taxon>Bacteria</taxon>
        <taxon>Bacillati</taxon>
        <taxon>Actinomycetota</taxon>
        <taxon>Actinomycetes</taxon>
        <taxon>Pseudonocardiales</taxon>
        <taxon>Pseudonocardiaceae</taxon>
        <taxon>Kutzneria</taxon>
    </lineage>
</organism>
<dbReference type="PANTHER" id="PTHR40761">
    <property type="entry name" value="CONSERVED INTEGRAL MEMBRANE ALANINE VALINE AND LEUCINE RICH PROTEIN-RELATED"/>
    <property type="match status" value="1"/>
</dbReference>
<proteinExistence type="predicted"/>
<keyword evidence="1" id="KW-0812">Transmembrane</keyword>
<reference evidence="2 3" key="1">
    <citation type="submission" date="2018-08" db="EMBL/GenBank/DDBJ databases">
        <title>Genomic Encyclopedia of Archaeal and Bacterial Type Strains, Phase II (KMG-II): from individual species to whole genera.</title>
        <authorList>
            <person name="Goeker M."/>
        </authorList>
    </citation>
    <scope>NUCLEOTIDE SEQUENCE [LARGE SCALE GENOMIC DNA]</scope>
    <source>
        <strain evidence="2 3">DSM 45791</strain>
    </source>
</reference>
<feature type="transmembrane region" description="Helical" evidence="1">
    <location>
        <begin position="73"/>
        <end position="91"/>
    </location>
</feature>
<feature type="transmembrane region" description="Helical" evidence="1">
    <location>
        <begin position="157"/>
        <end position="177"/>
    </location>
</feature>
<feature type="transmembrane region" description="Helical" evidence="1">
    <location>
        <begin position="248"/>
        <end position="270"/>
    </location>
</feature>
<evidence type="ECO:0000256" key="1">
    <source>
        <dbReference type="SAM" id="Phobius"/>
    </source>
</evidence>
<evidence type="ECO:0000313" key="3">
    <source>
        <dbReference type="Proteomes" id="UP000256269"/>
    </source>
</evidence>
<dbReference type="AlphaFoldDB" id="A0A3E0H298"/>
<feature type="transmembrane region" description="Helical" evidence="1">
    <location>
        <begin position="189"/>
        <end position="209"/>
    </location>
</feature>
<feature type="transmembrane region" description="Helical" evidence="1">
    <location>
        <begin position="129"/>
        <end position="150"/>
    </location>
</feature>
<keyword evidence="1" id="KW-0472">Membrane</keyword>
<dbReference type="PANTHER" id="PTHR40761:SF1">
    <property type="entry name" value="CONSERVED INTEGRAL MEMBRANE ALANINE VALINE AND LEUCINE RICH PROTEIN-RELATED"/>
    <property type="match status" value="1"/>
</dbReference>
<evidence type="ECO:0008006" key="4">
    <source>
        <dbReference type="Google" id="ProtNLM"/>
    </source>
</evidence>
<gene>
    <name evidence="2" type="ORF">BCF44_116264</name>
</gene>
<feature type="transmembrane region" description="Helical" evidence="1">
    <location>
        <begin position="49"/>
        <end position="67"/>
    </location>
</feature>
<protein>
    <recommendedName>
        <fullName evidence="4">Magnesium transporter NIPA</fullName>
    </recommendedName>
</protein>
<evidence type="ECO:0000313" key="2">
    <source>
        <dbReference type="EMBL" id="REH36394.1"/>
    </source>
</evidence>
<accession>A0A3E0H298</accession>
<comment type="caution">
    <text evidence="2">The sequence shown here is derived from an EMBL/GenBank/DDBJ whole genome shotgun (WGS) entry which is preliminary data.</text>
</comment>
<sequence>MIWWSVGLACGAACCQAVAAYWQHRAVRAGQSSGLLTGRALMRTLTDRWWLLGLLMMAAGAAMHIAALATAPLVVIQPVGILALILVALPGRRSPRMPFLTIALTSLAVGLFVVIAASTSTQTTIPTSAVLSAVWIGAIAVAVLLALGLATTGRRRCALFGTGAGVLFGTVSAVIRAMLQHISSSGLDLVTLMFAATIVIALLGAAWLINQAHANGPAAAVVATLTIVDPLVAAGIGLFVYHESTNNSVGVMIAQAGCAVAAVVGALVLARRLPELAAIDDGQPTEEHSLQLT</sequence>
<name>A0A3E0H298_9PSEU</name>
<keyword evidence="1" id="KW-1133">Transmembrane helix</keyword>
<dbReference type="EMBL" id="QUNO01000016">
    <property type="protein sequence ID" value="REH36394.1"/>
    <property type="molecule type" value="Genomic_DNA"/>
</dbReference>
<dbReference type="Proteomes" id="UP000256269">
    <property type="component" value="Unassembled WGS sequence"/>
</dbReference>
<keyword evidence="3" id="KW-1185">Reference proteome</keyword>
<feature type="transmembrane region" description="Helical" evidence="1">
    <location>
        <begin position="98"/>
        <end position="117"/>
    </location>
</feature>